<name>A0A8K0D6X8_IGNLU</name>
<sequence>TTLPPAPQTVLRHISCKCKRDCQRACGCRKADLNCSVICINCRDDMPQEKAVFTDRENEMEELYENATENPDSSRADETDVN</sequence>
<evidence type="ECO:0000313" key="2">
    <source>
        <dbReference type="EMBL" id="KAF2897352.1"/>
    </source>
</evidence>
<accession>A0A8K0D6X8</accession>
<dbReference type="EMBL" id="VTPC01004264">
    <property type="protein sequence ID" value="KAF2897352.1"/>
    <property type="molecule type" value="Genomic_DNA"/>
</dbReference>
<dbReference type="OrthoDB" id="6778699at2759"/>
<gene>
    <name evidence="2" type="ORF">ILUMI_08824</name>
</gene>
<dbReference type="Proteomes" id="UP000801492">
    <property type="component" value="Unassembled WGS sequence"/>
</dbReference>
<evidence type="ECO:0000256" key="1">
    <source>
        <dbReference type="SAM" id="MobiDB-lite"/>
    </source>
</evidence>
<proteinExistence type="predicted"/>
<protein>
    <recommendedName>
        <fullName evidence="4">Tesmin/TSO1-like CXC domain-containing protein</fullName>
    </recommendedName>
</protein>
<feature type="region of interest" description="Disordered" evidence="1">
    <location>
        <begin position="63"/>
        <end position="82"/>
    </location>
</feature>
<comment type="caution">
    <text evidence="2">The sequence shown here is derived from an EMBL/GenBank/DDBJ whole genome shotgun (WGS) entry which is preliminary data.</text>
</comment>
<reference evidence="2" key="1">
    <citation type="submission" date="2019-08" db="EMBL/GenBank/DDBJ databases">
        <title>The genome of the North American firefly Photinus pyralis.</title>
        <authorList>
            <consortium name="Photinus pyralis genome working group"/>
            <person name="Fallon T.R."/>
            <person name="Sander Lower S.E."/>
            <person name="Weng J.-K."/>
        </authorList>
    </citation>
    <scope>NUCLEOTIDE SEQUENCE</scope>
    <source>
        <strain evidence="2">TRF0915ILg1</strain>
        <tissue evidence="2">Whole body</tissue>
    </source>
</reference>
<keyword evidence="3" id="KW-1185">Reference proteome</keyword>
<feature type="non-terminal residue" evidence="2">
    <location>
        <position position="1"/>
    </location>
</feature>
<organism evidence="2 3">
    <name type="scientific">Ignelater luminosus</name>
    <name type="common">Cucubano</name>
    <name type="synonym">Pyrophorus luminosus</name>
    <dbReference type="NCBI Taxonomy" id="2038154"/>
    <lineage>
        <taxon>Eukaryota</taxon>
        <taxon>Metazoa</taxon>
        <taxon>Ecdysozoa</taxon>
        <taxon>Arthropoda</taxon>
        <taxon>Hexapoda</taxon>
        <taxon>Insecta</taxon>
        <taxon>Pterygota</taxon>
        <taxon>Neoptera</taxon>
        <taxon>Endopterygota</taxon>
        <taxon>Coleoptera</taxon>
        <taxon>Polyphaga</taxon>
        <taxon>Elateriformia</taxon>
        <taxon>Elateroidea</taxon>
        <taxon>Elateridae</taxon>
        <taxon>Agrypninae</taxon>
        <taxon>Pyrophorini</taxon>
        <taxon>Ignelater</taxon>
    </lineage>
</organism>
<feature type="compositionally biased region" description="Basic and acidic residues" evidence="1">
    <location>
        <begin position="72"/>
        <end position="82"/>
    </location>
</feature>
<evidence type="ECO:0000313" key="3">
    <source>
        <dbReference type="Proteomes" id="UP000801492"/>
    </source>
</evidence>
<dbReference type="AlphaFoldDB" id="A0A8K0D6X8"/>
<evidence type="ECO:0008006" key="4">
    <source>
        <dbReference type="Google" id="ProtNLM"/>
    </source>
</evidence>